<dbReference type="EMBL" id="KV425571">
    <property type="protein sequence ID" value="KZT25591.1"/>
    <property type="molecule type" value="Genomic_DNA"/>
</dbReference>
<keyword evidence="6" id="KW-1185">Reference proteome</keyword>
<sequence length="470" mass="52011">MTIQDLKALGDIIQESITKLEKYYKDRKLDFPSLDEPFTNNAADALTSDADVVAAVNNITAASYQLMSNVRSPFLNIFDAATAYEISSCLRVAEQCNAVEILREAGPDGAHISVIASKNNLEPTKLARIFRLLATHHIFREVKPDVFANNRTSSYIDTGKTTEQLYELGVDKHAGTAGAAAFVDHFVDEVFKGSAYLWETLLSPEKGHSFSNIHAPVQEAFNTKSQFFSWIEEPGNERRFARYPAAIRGTSLWNSPSAILKGYDWASLTSDDLIVDVGGGAGMPSMHIARANPNVNIVIQEREQVAEQGKQFWSQTYPDALNSGRVSFQVHEFFGPQPQKNASVFILRTILHDWPDSDCEIILRHLRASAAPKTRLVIGDYLISYASPEGSAGASLAGYKPIDAPRPLLANLGKASATAYALDMTMFTNFNGQERTLRHFLDLTRRCGWEAIQVHRCDDSPFGFLVSKPI</sequence>
<dbReference type="SUPFAM" id="SSF53335">
    <property type="entry name" value="S-adenosyl-L-methionine-dependent methyltransferases"/>
    <property type="match status" value="1"/>
</dbReference>
<evidence type="ECO:0000256" key="2">
    <source>
        <dbReference type="ARBA" id="ARBA00022679"/>
    </source>
</evidence>
<dbReference type="AlphaFoldDB" id="A0A165SS31"/>
<dbReference type="PROSITE" id="PS51683">
    <property type="entry name" value="SAM_OMT_II"/>
    <property type="match status" value="1"/>
</dbReference>
<dbReference type="PANTHER" id="PTHR43712">
    <property type="entry name" value="PUTATIVE (AFU_ORTHOLOGUE AFUA_4G14580)-RELATED"/>
    <property type="match status" value="1"/>
</dbReference>
<dbReference type="InterPro" id="IPR036388">
    <property type="entry name" value="WH-like_DNA-bd_sf"/>
</dbReference>
<name>A0A165SS31_9AGAM</name>
<dbReference type="GO" id="GO:0032259">
    <property type="term" value="P:methylation"/>
    <property type="evidence" value="ECO:0007669"/>
    <property type="project" value="UniProtKB-KW"/>
</dbReference>
<accession>A0A165SS31</accession>
<dbReference type="PANTHER" id="PTHR43712:SF2">
    <property type="entry name" value="O-METHYLTRANSFERASE CICE"/>
    <property type="match status" value="1"/>
</dbReference>
<keyword evidence="2 5" id="KW-0808">Transferase</keyword>
<reference evidence="5 6" key="1">
    <citation type="journal article" date="2016" name="Mol. Biol. Evol.">
        <title>Comparative Genomics of Early-Diverging Mushroom-Forming Fungi Provides Insights into the Origins of Lignocellulose Decay Capabilities.</title>
        <authorList>
            <person name="Nagy L.G."/>
            <person name="Riley R."/>
            <person name="Tritt A."/>
            <person name="Adam C."/>
            <person name="Daum C."/>
            <person name="Floudas D."/>
            <person name="Sun H."/>
            <person name="Yadav J.S."/>
            <person name="Pangilinan J."/>
            <person name="Larsson K.H."/>
            <person name="Matsuura K."/>
            <person name="Barry K."/>
            <person name="Labutti K."/>
            <person name="Kuo R."/>
            <person name="Ohm R.A."/>
            <person name="Bhattacharya S.S."/>
            <person name="Shirouzu T."/>
            <person name="Yoshinaga Y."/>
            <person name="Martin F.M."/>
            <person name="Grigoriev I.V."/>
            <person name="Hibbett D.S."/>
        </authorList>
    </citation>
    <scope>NUCLEOTIDE SEQUENCE [LARGE SCALE GENOMIC DNA]</scope>
    <source>
        <strain evidence="5 6">HHB14362 ss-1</strain>
    </source>
</reference>
<dbReference type="Gene3D" id="1.10.10.10">
    <property type="entry name" value="Winged helix-like DNA-binding domain superfamily/Winged helix DNA-binding domain"/>
    <property type="match status" value="1"/>
</dbReference>
<dbReference type="InterPro" id="IPR016461">
    <property type="entry name" value="COMT-like"/>
</dbReference>
<feature type="domain" description="O-methyltransferase C-terminal" evidence="4">
    <location>
        <begin position="259"/>
        <end position="384"/>
    </location>
</feature>
<dbReference type="GO" id="GO:0008171">
    <property type="term" value="F:O-methyltransferase activity"/>
    <property type="evidence" value="ECO:0007669"/>
    <property type="project" value="InterPro"/>
</dbReference>
<dbReference type="InParanoid" id="A0A165SS31"/>
<evidence type="ECO:0000313" key="5">
    <source>
        <dbReference type="EMBL" id="KZT25591.1"/>
    </source>
</evidence>
<dbReference type="InterPro" id="IPR001077">
    <property type="entry name" value="COMT_C"/>
</dbReference>
<organism evidence="5 6">
    <name type="scientific">Neolentinus lepideus HHB14362 ss-1</name>
    <dbReference type="NCBI Taxonomy" id="1314782"/>
    <lineage>
        <taxon>Eukaryota</taxon>
        <taxon>Fungi</taxon>
        <taxon>Dikarya</taxon>
        <taxon>Basidiomycota</taxon>
        <taxon>Agaricomycotina</taxon>
        <taxon>Agaricomycetes</taxon>
        <taxon>Gloeophyllales</taxon>
        <taxon>Gloeophyllaceae</taxon>
        <taxon>Neolentinus</taxon>
    </lineage>
</organism>
<evidence type="ECO:0000256" key="3">
    <source>
        <dbReference type="ARBA" id="ARBA00022691"/>
    </source>
</evidence>
<dbReference type="Pfam" id="PF00891">
    <property type="entry name" value="Methyltransf_2"/>
    <property type="match status" value="1"/>
</dbReference>
<evidence type="ECO:0000256" key="1">
    <source>
        <dbReference type="ARBA" id="ARBA00022603"/>
    </source>
</evidence>
<dbReference type="Gene3D" id="3.40.50.150">
    <property type="entry name" value="Vaccinia Virus protein VP39"/>
    <property type="match status" value="1"/>
</dbReference>
<dbReference type="OrthoDB" id="2410195at2759"/>
<evidence type="ECO:0000313" key="6">
    <source>
        <dbReference type="Proteomes" id="UP000076761"/>
    </source>
</evidence>
<gene>
    <name evidence="5" type="ORF">NEOLEDRAFT_1065147</name>
</gene>
<keyword evidence="1 5" id="KW-0489">Methyltransferase</keyword>
<protein>
    <submittedName>
        <fullName evidence="5">O-methyltransferase</fullName>
    </submittedName>
</protein>
<dbReference type="InterPro" id="IPR036390">
    <property type="entry name" value="WH_DNA-bd_sf"/>
</dbReference>
<proteinExistence type="predicted"/>
<dbReference type="InterPro" id="IPR029063">
    <property type="entry name" value="SAM-dependent_MTases_sf"/>
</dbReference>
<evidence type="ECO:0000259" key="4">
    <source>
        <dbReference type="Pfam" id="PF00891"/>
    </source>
</evidence>
<keyword evidence="3" id="KW-0949">S-adenosyl-L-methionine</keyword>
<dbReference type="SUPFAM" id="SSF46785">
    <property type="entry name" value="Winged helix' DNA-binding domain"/>
    <property type="match status" value="1"/>
</dbReference>
<dbReference type="Proteomes" id="UP000076761">
    <property type="component" value="Unassembled WGS sequence"/>
</dbReference>